<sequence>MKDQLNAIFRRGSVTYYNSTFLFPKQIRRDVTKLYAFVRVFDDLVDSVPQKAEEFYEMRRKFELALKGEDVEDVVLSNFVELMGRKKLEKGWVDSFLNSMESDLHKKVYYTLDETLGYMWGSAEVVGLMMMKILNLKEEATYNARMLGRAMQYLNFIRDVKEDIEMGRQYLPVKEMQEFGVKSLSECTDNFKDFLRYQLKRYMYFQREAEKGYRMIPAKYLIAIKTAGDMYKWTAMKIWMDPCIVNREKVKPRKRRVLARGLYNFLGVPIWNLVSSYRI</sequence>
<dbReference type="SUPFAM" id="SSF48576">
    <property type="entry name" value="Terpenoid synthases"/>
    <property type="match status" value="1"/>
</dbReference>
<evidence type="ECO:0000313" key="5">
    <source>
        <dbReference type="Proteomes" id="UP000325030"/>
    </source>
</evidence>
<evidence type="ECO:0000313" key="2">
    <source>
        <dbReference type="EMBL" id="BBG24915.1"/>
    </source>
</evidence>
<protein>
    <recommendedName>
        <fullName evidence="6">Squalene/phytoene synthase</fullName>
    </recommendedName>
</protein>
<reference evidence="3 4" key="2">
    <citation type="journal article" date="2020" name="Int. J. Syst. Evol. Microbiol.">
        <title>Sulfuracidifex tepidarius gen. nov., sp. nov. and transfer of Sulfolobus metallicus Huber and Stetter 1992 to the genus Sulfuracidifex as Sulfuracidifex metallicus comb. nov.</title>
        <authorList>
            <person name="Itoh T."/>
            <person name="Miura T."/>
            <person name="Sakai H.D."/>
            <person name="Kato S."/>
            <person name="Ohkuma M."/>
            <person name="Takashina T."/>
        </authorList>
    </citation>
    <scope>NUCLEOTIDE SEQUENCE</scope>
    <source>
        <strain evidence="2 4">IC-006</strain>
        <strain evidence="3">IC-007</strain>
    </source>
</reference>
<dbReference type="STRING" id="1294262.GCA_001316085_02205"/>
<dbReference type="SFLD" id="SFLDG01018">
    <property type="entry name" value="Squalene/Phytoene_Synthase_Lik"/>
    <property type="match status" value="1"/>
</dbReference>
<dbReference type="AlphaFoldDB" id="A0A510E6Q6"/>
<dbReference type="OrthoDB" id="305023at2157"/>
<keyword evidence="1" id="KW-0808">Transferase</keyword>
<accession>A0A510DXH8</accession>
<dbReference type="PROSITE" id="PS01045">
    <property type="entry name" value="SQUALEN_PHYTOEN_SYN_2"/>
    <property type="match status" value="1"/>
</dbReference>
<dbReference type="EMBL" id="AP018930">
    <property type="protein sequence ID" value="BBG27700.1"/>
    <property type="molecule type" value="Genomic_DNA"/>
</dbReference>
<dbReference type="PANTHER" id="PTHR31480">
    <property type="entry name" value="BIFUNCTIONAL LYCOPENE CYCLASE/PHYTOENE SYNTHASE"/>
    <property type="match status" value="1"/>
</dbReference>
<evidence type="ECO:0000313" key="3">
    <source>
        <dbReference type="EMBL" id="BBG27700.1"/>
    </source>
</evidence>
<dbReference type="GO" id="GO:0004311">
    <property type="term" value="F:geranylgeranyl diphosphate synthase activity"/>
    <property type="evidence" value="ECO:0007669"/>
    <property type="project" value="InterPro"/>
</dbReference>
<dbReference type="RefSeq" id="WP_054846284.1">
    <property type="nucleotide sequence ID" value="NZ_AP018929.1"/>
</dbReference>
<reference evidence="5" key="1">
    <citation type="submission" date="2018-09" db="EMBL/GenBank/DDBJ databases">
        <title>Complete Genome Sequencing of Sulfolobus sp. JCM 16834.</title>
        <authorList>
            <person name="Kato S."/>
            <person name="Itoh T."/>
            <person name="Ohkuma M."/>
        </authorList>
    </citation>
    <scope>NUCLEOTIDE SEQUENCE [LARGE SCALE GENOMIC DNA]</scope>
    <source>
        <strain evidence="5">IC-007</strain>
    </source>
</reference>
<dbReference type="Proteomes" id="UP000325030">
    <property type="component" value="Chromosome"/>
</dbReference>
<dbReference type="Gene3D" id="1.10.600.10">
    <property type="entry name" value="Farnesyl Diphosphate Synthase"/>
    <property type="match status" value="1"/>
</dbReference>
<dbReference type="Pfam" id="PF00494">
    <property type="entry name" value="SQS_PSY"/>
    <property type="match status" value="1"/>
</dbReference>
<dbReference type="SFLD" id="SFLDG01212">
    <property type="entry name" value="Phytoene_synthase_like"/>
    <property type="match status" value="1"/>
</dbReference>
<organism evidence="3 5">
    <name type="scientific">Sulfuracidifex tepidarius</name>
    <dbReference type="NCBI Taxonomy" id="1294262"/>
    <lineage>
        <taxon>Archaea</taxon>
        <taxon>Thermoproteota</taxon>
        <taxon>Thermoprotei</taxon>
        <taxon>Sulfolobales</taxon>
        <taxon>Sulfolobaceae</taxon>
        <taxon>Sulfuracidifex</taxon>
    </lineage>
</organism>
<dbReference type="KEGG" id="step:IC006_2249"/>
<dbReference type="GeneID" id="41718567"/>
<keyword evidence="4" id="KW-1185">Reference proteome</keyword>
<evidence type="ECO:0000256" key="1">
    <source>
        <dbReference type="ARBA" id="ARBA00022679"/>
    </source>
</evidence>
<name>A0A510E6Q6_9CREN</name>
<dbReference type="EMBL" id="AP018929">
    <property type="protein sequence ID" value="BBG24915.1"/>
    <property type="molecule type" value="Genomic_DNA"/>
</dbReference>
<dbReference type="InterPro" id="IPR044843">
    <property type="entry name" value="Trans_IPPS_bact-type"/>
</dbReference>
<dbReference type="Proteomes" id="UP000322983">
    <property type="component" value="Chromosome"/>
</dbReference>
<proteinExistence type="predicted"/>
<gene>
    <name evidence="2" type="ORF">IC006_2249</name>
    <name evidence="3" type="ORF">IC007_2254</name>
</gene>
<dbReference type="InterPro" id="IPR033904">
    <property type="entry name" value="Trans_IPPS_HH"/>
</dbReference>
<dbReference type="InterPro" id="IPR002060">
    <property type="entry name" value="Squ/phyt_synthse"/>
</dbReference>
<accession>A0A510E6Q6</accession>
<dbReference type="InterPro" id="IPR019845">
    <property type="entry name" value="Squalene/phytoene_synthase_CS"/>
</dbReference>
<dbReference type="CDD" id="cd00683">
    <property type="entry name" value="Trans_IPPS_HH"/>
    <property type="match status" value="1"/>
</dbReference>
<dbReference type="InterPro" id="IPR008949">
    <property type="entry name" value="Isoprenoid_synthase_dom_sf"/>
</dbReference>
<evidence type="ECO:0000313" key="4">
    <source>
        <dbReference type="Proteomes" id="UP000322983"/>
    </source>
</evidence>
<dbReference type="SFLD" id="SFLDS00005">
    <property type="entry name" value="Isoprenoid_Synthase_Type_I"/>
    <property type="match status" value="1"/>
</dbReference>
<dbReference type="GO" id="GO:0008299">
    <property type="term" value="P:isoprenoid biosynthetic process"/>
    <property type="evidence" value="ECO:0007669"/>
    <property type="project" value="UniProtKB-ARBA"/>
</dbReference>
<dbReference type="GO" id="GO:0051996">
    <property type="term" value="F:squalene synthase [NAD(P)H] activity"/>
    <property type="evidence" value="ECO:0007669"/>
    <property type="project" value="InterPro"/>
</dbReference>
<evidence type="ECO:0008006" key="6">
    <source>
        <dbReference type="Google" id="ProtNLM"/>
    </source>
</evidence>